<sequence length="383" mass="39803">MRRARIPVALASALIMLSACASNGGDSGSDDGVLRIGLINPVTGAASFAGIPVQRGTQIAVDEINSSGYLGNGRRLELTSDDSAGDPAKAIAQFRGYDSAGYLAVVCCTVSTEAGSLGPLIKKAGLPTVVNGATLPGLSAPPYLYRTIALPSSPGGMYDQLIDAAAAQYAPKTAVLAVTADNGGQVDDGKIWAAALERNGVDILQTIDTFTSDTDFSATATKVINAKPDVLVESMLGSKSALLTKALRDRGFQGRILSSYGVATAPIFKAGGSAMAGTIFPIPFTPLADNDATRKFVNLFKQAYGVEPDLFAAQGYNAVRFIAEGIKKTGTTDRATLAKALSEIQSFQSVSGSTYTMQNGQAVLSDKVGFLQWNADGTQRLWP</sequence>
<dbReference type="SUPFAM" id="SSF53822">
    <property type="entry name" value="Periplasmic binding protein-like I"/>
    <property type="match status" value="1"/>
</dbReference>
<evidence type="ECO:0000256" key="1">
    <source>
        <dbReference type="ARBA" id="ARBA00010062"/>
    </source>
</evidence>
<evidence type="ECO:0000259" key="4">
    <source>
        <dbReference type="Pfam" id="PF13458"/>
    </source>
</evidence>
<dbReference type="RefSeq" id="WP_155344425.1">
    <property type="nucleotide sequence ID" value="NZ_BAAAHM010000007.1"/>
</dbReference>
<comment type="caution">
    <text evidence="5">The sequence shown here is derived from an EMBL/GenBank/DDBJ whole genome shotgun (WGS) entry which is preliminary data.</text>
</comment>
<dbReference type="InterPro" id="IPR028082">
    <property type="entry name" value="Peripla_BP_I"/>
</dbReference>
<dbReference type="Proteomes" id="UP000377595">
    <property type="component" value="Unassembled WGS sequence"/>
</dbReference>
<evidence type="ECO:0000313" key="6">
    <source>
        <dbReference type="Proteomes" id="UP000377595"/>
    </source>
</evidence>
<dbReference type="InterPro" id="IPR028081">
    <property type="entry name" value="Leu-bd"/>
</dbReference>
<keyword evidence="6" id="KW-1185">Reference proteome</keyword>
<evidence type="ECO:0000256" key="2">
    <source>
        <dbReference type="ARBA" id="ARBA00022729"/>
    </source>
</evidence>
<feature type="chain" id="PRO_5024302300" evidence="3">
    <location>
        <begin position="22"/>
        <end position="383"/>
    </location>
</feature>
<evidence type="ECO:0000256" key="3">
    <source>
        <dbReference type="SAM" id="SignalP"/>
    </source>
</evidence>
<dbReference type="Gene3D" id="3.40.50.2300">
    <property type="match status" value="2"/>
</dbReference>
<evidence type="ECO:0000313" key="5">
    <source>
        <dbReference type="EMBL" id="GES19325.1"/>
    </source>
</evidence>
<dbReference type="PANTHER" id="PTHR30483:SF6">
    <property type="entry name" value="PERIPLASMIC BINDING PROTEIN OF ABC TRANSPORTER FOR NATURAL AMINO ACIDS"/>
    <property type="match status" value="1"/>
</dbReference>
<keyword evidence="2 3" id="KW-0732">Signal</keyword>
<dbReference type="InterPro" id="IPR051010">
    <property type="entry name" value="BCAA_transport"/>
</dbReference>
<reference evidence="5 6" key="1">
    <citation type="submission" date="2019-10" db="EMBL/GenBank/DDBJ databases">
        <title>Whole genome shotgun sequence of Acrocarpospora pleiomorpha NBRC 16267.</title>
        <authorList>
            <person name="Ichikawa N."/>
            <person name="Kimura A."/>
            <person name="Kitahashi Y."/>
            <person name="Komaki H."/>
            <person name="Oguchi A."/>
        </authorList>
    </citation>
    <scope>NUCLEOTIDE SEQUENCE [LARGE SCALE GENOMIC DNA]</scope>
    <source>
        <strain evidence="5 6">NBRC 16267</strain>
    </source>
</reference>
<dbReference type="AlphaFoldDB" id="A0A5M3XCC8"/>
<dbReference type="PANTHER" id="PTHR30483">
    <property type="entry name" value="LEUCINE-SPECIFIC-BINDING PROTEIN"/>
    <property type="match status" value="1"/>
</dbReference>
<dbReference type="OrthoDB" id="3563031at2"/>
<dbReference type="Pfam" id="PF13458">
    <property type="entry name" value="Peripla_BP_6"/>
    <property type="match status" value="1"/>
</dbReference>
<protein>
    <submittedName>
        <fullName evidence="5">Amino acid-binding protein</fullName>
    </submittedName>
</protein>
<accession>A0A5M3XCC8</accession>
<gene>
    <name evidence="5" type="ORF">Aple_022210</name>
</gene>
<name>A0A5M3XCC8_9ACTN</name>
<feature type="domain" description="Leucine-binding protein" evidence="4">
    <location>
        <begin position="34"/>
        <end position="377"/>
    </location>
</feature>
<dbReference type="EMBL" id="BLAF01000011">
    <property type="protein sequence ID" value="GES19325.1"/>
    <property type="molecule type" value="Genomic_DNA"/>
</dbReference>
<comment type="similarity">
    <text evidence="1">Belongs to the leucine-binding protein family.</text>
</comment>
<organism evidence="5 6">
    <name type="scientific">Acrocarpospora pleiomorpha</name>
    <dbReference type="NCBI Taxonomy" id="90975"/>
    <lineage>
        <taxon>Bacteria</taxon>
        <taxon>Bacillati</taxon>
        <taxon>Actinomycetota</taxon>
        <taxon>Actinomycetes</taxon>
        <taxon>Streptosporangiales</taxon>
        <taxon>Streptosporangiaceae</taxon>
        <taxon>Acrocarpospora</taxon>
    </lineage>
</organism>
<proteinExistence type="inferred from homology"/>
<dbReference type="PROSITE" id="PS51257">
    <property type="entry name" value="PROKAR_LIPOPROTEIN"/>
    <property type="match status" value="1"/>
</dbReference>
<feature type="signal peptide" evidence="3">
    <location>
        <begin position="1"/>
        <end position="21"/>
    </location>
</feature>